<dbReference type="AlphaFoldDB" id="A0A1Y1IAR4"/>
<evidence type="ECO:0000313" key="2">
    <source>
        <dbReference type="Proteomes" id="UP000054558"/>
    </source>
</evidence>
<gene>
    <name evidence="1" type="ORF">KFL_003940010</name>
</gene>
<dbReference type="SUPFAM" id="SSF53335">
    <property type="entry name" value="S-adenosyl-L-methionine-dependent methyltransferases"/>
    <property type="match status" value="1"/>
</dbReference>
<name>A0A1Y1IAR4_KLENI</name>
<keyword evidence="2" id="KW-1185">Reference proteome</keyword>
<proteinExistence type="predicted"/>
<reference evidence="1 2" key="1">
    <citation type="journal article" date="2014" name="Nat. Commun.">
        <title>Klebsormidium flaccidum genome reveals primary factors for plant terrestrial adaptation.</title>
        <authorList>
            <person name="Hori K."/>
            <person name="Maruyama F."/>
            <person name="Fujisawa T."/>
            <person name="Togashi T."/>
            <person name="Yamamoto N."/>
            <person name="Seo M."/>
            <person name="Sato S."/>
            <person name="Yamada T."/>
            <person name="Mori H."/>
            <person name="Tajima N."/>
            <person name="Moriyama T."/>
            <person name="Ikeuchi M."/>
            <person name="Watanabe M."/>
            <person name="Wada H."/>
            <person name="Kobayashi K."/>
            <person name="Saito M."/>
            <person name="Masuda T."/>
            <person name="Sasaki-Sekimoto Y."/>
            <person name="Mashiguchi K."/>
            <person name="Awai K."/>
            <person name="Shimojima M."/>
            <person name="Masuda S."/>
            <person name="Iwai M."/>
            <person name="Nobusawa T."/>
            <person name="Narise T."/>
            <person name="Kondo S."/>
            <person name="Saito H."/>
            <person name="Sato R."/>
            <person name="Murakawa M."/>
            <person name="Ihara Y."/>
            <person name="Oshima-Yamada Y."/>
            <person name="Ohtaka K."/>
            <person name="Satoh M."/>
            <person name="Sonobe K."/>
            <person name="Ishii M."/>
            <person name="Ohtani R."/>
            <person name="Kanamori-Sato M."/>
            <person name="Honoki R."/>
            <person name="Miyazaki D."/>
            <person name="Mochizuki H."/>
            <person name="Umetsu J."/>
            <person name="Higashi K."/>
            <person name="Shibata D."/>
            <person name="Kamiya Y."/>
            <person name="Sato N."/>
            <person name="Nakamura Y."/>
            <person name="Tabata S."/>
            <person name="Ida S."/>
            <person name="Kurokawa K."/>
            <person name="Ohta H."/>
        </authorList>
    </citation>
    <scope>NUCLEOTIDE SEQUENCE [LARGE SCALE GENOMIC DNA]</scope>
    <source>
        <strain evidence="1 2">NIES-2285</strain>
    </source>
</reference>
<dbReference type="InterPro" id="IPR029063">
    <property type="entry name" value="SAM-dependent_MTases_sf"/>
</dbReference>
<sequence>MSSSGVANACDETKMQDCHEQMSALDELPTHASIVARFGLYEIDGLCNPQVNADGTVWCSCLHCHCWHSYVEGRLPEGTHVQYEVFTREFVHGLAAYLRERAAVYRLPRVKVLEVGAGDGRLSHYLRLLLEPMPGEASKEPVFEIVATDSGQRGLASGQPYGHEVHEQDAVEALAAEQPHIVIACWQPLGVDWTAEIRRTDSVLEYLLIGEKDGGICGHPWLTWGVKADDYCQQSWTAMTTFGRNRLGY</sequence>
<dbReference type="OrthoDB" id="46175at2759"/>
<organism evidence="1 2">
    <name type="scientific">Klebsormidium nitens</name>
    <name type="common">Green alga</name>
    <name type="synonym">Ulothrix nitens</name>
    <dbReference type="NCBI Taxonomy" id="105231"/>
    <lineage>
        <taxon>Eukaryota</taxon>
        <taxon>Viridiplantae</taxon>
        <taxon>Streptophyta</taxon>
        <taxon>Klebsormidiophyceae</taxon>
        <taxon>Klebsormidiales</taxon>
        <taxon>Klebsormidiaceae</taxon>
        <taxon>Klebsormidium</taxon>
    </lineage>
</organism>
<evidence type="ECO:0000313" key="1">
    <source>
        <dbReference type="EMBL" id="GAQ88010.1"/>
    </source>
</evidence>
<accession>A0A1Y1IAR4</accession>
<dbReference type="EMBL" id="DF237343">
    <property type="protein sequence ID" value="GAQ88010.1"/>
    <property type="molecule type" value="Genomic_DNA"/>
</dbReference>
<protein>
    <submittedName>
        <fullName evidence="1">Uncharacterized protein</fullName>
    </submittedName>
</protein>
<dbReference type="Proteomes" id="UP000054558">
    <property type="component" value="Unassembled WGS sequence"/>
</dbReference>
<dbReference type="OMA" id="CWQPMGV"/>